<feature type="transmembrane region" description="Helical" evidence="6">
    <location>
        <begin position="71"/>
        <end position="89"/>
    </location>
</feature>
<sequence>MAKSPDIPEFLRETSNEERDALENKLKRKIDLRLIPLLVLIYIMNYLDRGNIAAAKIAGLPEDLKLKGDEYQWAVSVLFFGYLLMQVPSNLYLNKLGKPSIYLPTCMLIWGLISTCMAASQNFRDLLICRLFLGFAEAAYFPGCLFYLSCWYTRSELTFRTAIFFSGSIISGAVSGLVSSGISAKMDGLKGLRAWRWLFILEGIATMLVATLSFFILPDLPRTTSFLSTEERELALWRLEKDIGEESVLEDNNQSFLSGAIQAAKDIKVYVLMLLVHCIAVASSVVTYFPSLVKTLNYSRAATFLLTVPPFALAVLTTYFNAWHAVPMAFAFAAFVVNILGKSNAIHYFSLVLMLPGIFSGQVIALSWVSNCIPNPPAKRAAALGFISTISNSALIYTSFMYYDAARPRYLLAMTFNASMLIVGVFAAIAMRIILSGLNKNLEDLDFEDNSSDSPITRRQIGFRYII</sequence>
<dbReference type="InterPro" id="IPR011701">
    <property type="entry name" value="MFS"/>
</dbReference>
<dbReference type="STRING" id="212602.A0A420HBP9"/>
<gene>
    <name evidence="8" type="ORF">OnM2_094021</name>
</gene>
<dbReference type="PROSITE" id="PS50850">
    <property type="entry name" value="MFS"/>
    <property type="match status" value="1"/>
</dbReference>
<evidence type="ECO:0000256" key="6">
    <source>
        <dbReference type="SAM" id="Phobius"/>
    </source>
</evidence>
<dbReference type="InterPro" id="IPR036259">
    <property type="entry name" value="MFS_trans_sf"/>
</dbReference>
<dbReference type="GO" id="GO:0016020">
    <property type="term" value="C:membrane"/>
    <property type="evidence" value="ECO:0007669"/>
    <property type="project" value="UniProtKB-SubCell"/>
</dbReference>
<feature type="transmembrane region" description="Helical" evidence="6">
    <location>
        <begin position="301"/>
        <end position="319"/>
    </location>
</feature>
<evidence type="ECO:0000256" key="3">
    <source>
        <dbReference type="ARBA" id="ARBA00022692"/>
    </source>
</evidence>
<dbReference type="FunFam" id="1.20.1250.20:FF:000057">
    <property type="entry name" value="MFS general substrate transporter"/>
    <property type="match status" value="1"/>
</dbReference>
<keyword evidence="4 6" id="KW-1133">Transmembrane helix</keyword>
<dbReference type="SUPFAM" id="SSF103473">
    <property type="entry name" value="MFS general substrate transporter"/>
    <property type="match status" value="1"/>
</dbReference>
<dbReference type="PANTHER" id="PTHR43791:SF92">
    <property type="entry name" value="AGL026WP"/>
    <property type="match status" value="1"/>
</dbReference>
<keyword evidence="9" id="KW-1185">Reference proteome</keyword>
<keyword evidence="3 6" id="KW-0812">Transmembrane</keyword>
<feature type="transmembrane region" description="Helical" evidence="6">
    <location>
        <begin position="194"/>
        <end position="217"/>
    </location>
</feature>
<name>A0A420HBP9_9PEZI</name>
<reference evidence="8 9" key="1">
    <citation type="journal article" date="2018" name="BMC Genomics">
        <title>Comparative genome analyses reveal sequence features reflecting distinct modes of host-adaptation between dicot and monocot powdery mildew.</title>
        <authorList>
            <person name="Wu Y."/>
            <person name="Ma X."/>
            <person name="Pan Z."/>
            <person name="Kale S.D."/>
            <person name="Song Y."/>
            <person name="King H."/>
            <person name="Zhang Q."/>
            <person name="Presley C."/>
            <person name="Deng X."/>
            <person name="Wei C.I."/>
            <person name="Xiao S."/>
        </authorList>
    </citation>
    <scope>NUCLEOTIDE SEQUENCE [LARGE SCALE GENOMIC DNA]</scope>
    <source>
        <strain evidence="8">UMSG2</strain>
    </source>
</reference>
<evidence type="ECO:0000256" key="2">
    <source>
        <dbReference type="ARBA" id="ARBA00022448"/>
    </source>
</evidence>
<keyword evidence="5 6" id="KW-0472">Membrane</keyword>
<evidence type="ECO:0000313" key="8">
    <source>
        <dbReference type="EMBL" id="RKF54876.1"/>
    </source>
</evidence>
<dbReference type="GO" id="GO:0022857">
    <property type="term" value="F:transmembrane transporter activity"/>
    <property type="evidence" value="ECO:0007669"/>
    <property type="project" value="InterPro"/>
</dbReference>
<evidence type="ECO:0000313" key="9">
    <source>
        <dbReference type="Proteomes" id="UP000286134"/>
    </source>
</evidence>
<feature type="domain" description="Major facilitator superfamily (MFS) profile" evidence="7">
    <location>
        <begin position="34"/>
        <end position="467"/>
    </location>
</feature>
<dbReference type="PANTHER" id="PTHR43791">
    <property type="entry name" value="PERMEASE-RELATED"/>
    <property type="match status" value="1"/>
</dbReference>
<feature type="transmembrane region" description="Helical" evidence="6">
    <location>
        <begin position="131"/>
        <end position="149"/>
    </location>
</feature>
<comment type="subcellular location">
    <subcellularLocation>
        <location evidence="1">Membrane</location>
        <topology evidence="1">Multi-pass membrane protein</topology>
    </subcellularLocation>
</comment>
<dbReference type="Pfam" id="PF07690">
    <property type="entry name" value="MFS_1"/>
    <property type="match status" value="1"/>
</dbReference>
<dbReference type="Gene3D" id="1.20.1250.20">
    <property type="entry name" value="MFS general substrate transporter like domains"/>
    <property type="match status" value="1"/>
</dbReference>
<evidence type="ECO:0000259" key="7">
    <source>
        <dbReference type="PROSITE" id="PS50850"/>
    </source>
</evidence>
<dbReference type="AlphaFoldDB" id="A0A420HBP9"/>
<dbReference type="Proteomes" id="UP000286134">
    <property type="component" value="Unassembled WGS sequence"/>
</dbReference>
<feature type="transmembrane region" description="Helical" evidence="6">
    <location>
        <begin position="410"/>
        <end position="435"/>
    </location>
</feature>
<protein>
    <submittedName>
        <fullName evidence="8">Putative transporter</fullName>
    </submittedName>
</protein>
<evidence type="ECO:0000256" key="5">
    <source>
        <dbReference type="ARBA" id="ARBA00023136"/>
    </source>
</evidence>
<feature type="transmembrane region" description="Helical" evidence="6">
    <location>
        <begin position="101"/>
        <end position="119"/>
    </location>
</feature>
<feature type="transmembrane region" description="Helical" evidence="6">
    <location>
        <begin position="348"/>
        <end position="369"/>
    </location>
</feature>
<proteinExistence type="predicted"/>
<keyword evidence="2" id="KW-0813">Transport</keyword>
<evidence type="ECO:0000256" key="1">
    <source>
        <dbReference type="ARBA" id="ARBA00004141"/>
    </source>
</evidence>
<evidence type="ECO:0000256" key="4">
    <source>
        <dbReference type="ARBA" id="ARBA00022989"/>
    </source>
</evidence>
<dbReference type="InterPro" id="IPR020846">
    <property type="entry name" value="MFS_dom"/>
</dbReference>
<feature type="transmembrane region" description="Helical" evidence="6">
    <location>
        <begin position="161"/>
        <end position="182"/>
    </location>
</feature>
<feature type="transmembrane region" description="Helical" evidence="6">
    <location>
        <begin position="267"/>
        <end position="289"/>
    </location>
</feature>
<comment type="caution">
    <text evidence="8">The sequence shown here is derived from an EMBL/GenBank/DDBJ whole genome shotgun (WGS) entry which is preliminary data.</text>
</comment>
<dbReference type="OrthoDB" id="2250022at2759"/>
<organism evidence="8 9">
    <name type="scientific">Erysiphe neolycopersici</name>
    <dbReference type="NCBI Taxonomy" id="212602"/>
    <lineage>
        <taxon>Eukaryota</taxon>
        <taxon>Fungi</taxon>
        <taxon>Dikarya</taxon>
        <taxon>Ascomycota</taxon>
        <taxon>Pezizomycotina</taxon>
        <taxon>Leotiomycetes</taxon>
        <taxon>Erysiphales</taxon>
        <taxon>Erysiphaceae</taxon>
        <taxon>Erysiphe</taxon>
    </lineage>
</organism>
<dbReference type="EMBL" id="MCFK01009431">
    <property type="protein sequence ID" value="RKF54876.1"/>
    <property type="molecule type" value="Genomic_DNA"/>
</dbReference>
<feature type="transmembrane region" description="Helical" evidence="6">
    <location>
        <begin position="381"/>
        <end position="403"/>
    </location>
</feature>
<accession>A0A420HBP9</accession>